<reference evidence="3" key="2">
    <citation type="submission" date="2016-02" db="EMBL/GenBank/DDBJ databases">
        <title>Genome sequencing of Aspergillus luchuensis NBRC 4314.</title>
        <authorList>
            <person name="Yamada O."/>
        </authorList>
    </citation>
    <scope>NUCLEOTIDE SEQUENCE [LARGE SCALE GENOMIC DNA]</scope>
    <source>
        <strain evidence="3">RIB 2604</strain>
    </source>
</reference>
<name>A0A146FDV0_ASPKA</name>
<reference evidence="2 3" key="1">
    <citation type="journal article" date="2016" name="DNA Res.">
        <title>Genome sequence of Aspergillus luchuensis NBRC 4314.</title>
        <authorList>
            <person name="Yamada O."/>
            <person name="Machida M."/>
            <person name="Hosoyama A."/>
            <person name="Goto M."/>
            <person name="Takahashi T."/>
            <person name="Futagami T."/>
            <person name="Yamagata Y."/>
            <person name="Takeuchi M."/>
            <person name="Kobayashi T."/>
            <person name="Koike H."/>
            <person name="Abe K."/>
            <person name="Asai K."/>
            <person name="Arita M."/>
            <person name="Fujita N."/>
            <person name="Fukuda K."/>
            <person name="Higa K."/>
            <person name="Horikawa H."/>
            <person name="Ishikawa T."/>
            <person name="Jinno K."/>
            <person name="Kato Y."/>
            <person name="Kirimura K."/>
            <person name="Mizutani O."/>
            <person name="Nakasone K."/>
            <person name="Sano M."/>
            <person name="Shiraishi Y."/>
            <person name="Tsukahara M."/>
            <person name="Gomi K."/>
        </authorList>
    </citation>
    <scope>NUCLEOTIDE SEQUENCE [LARGE SCALE GENOMIC DNA]</scope>
    <source>
        <strain evidence="2 3">RIB 2604</strain>
    </source>
</reference>
<organism evidence="2 3">
    <name type="scientific">Aspergillus kawachii</name>
    <name type="common">White koji mold</name>
    <name type="synonym">Aspergillus awamori var. kawachi</name>
    <dbReference type="NCBI Taxonomy" id="1069201"/>
    <lineage>
        <taxon>Eukaryota</taxon>
        <taxon>Fungi</taxon>
        <taxon>Dikarya</taxon>
        <taxon>Ascomycota</taxon>
        <taxon>Pezizomycotina</taxon>
        <taxon>Eurotiomycetes</taxon>
        <taxon>Eurotiomycetidae</taxon>
        <taxon>Eurotiales</taxon>
        <taxon>Aspergillaceae</taxon>
        <taxon>Aspergillus</taxon>
        <taxon>Aspergillus subgen. Circumdati</taxon>
    </lineage>
</organism>
<sequence>MGPIGAHAARRSEDDSIFRRRKAQKLGDDVVGNEEAKSKLEPIMRNSAIM</sequence>
<feature type="region of interest" description="Disordered" evidence="1">
    <location>
        <begin position="1"/>
        <end position="30"/>
    </location>
</feature>
<evidence type="ECO:0000313" key="3">
    <source>
        <dbReference type="Proteomes" id="UP000075230"/>
    </source>
</evidence>
<accession>A0A146FDV0</accession>
<evidence type="ECO:0000256" key="1">
    <source>
        <dbReference type="SAM" id="MobiDB-lite"/>
    </source>
</evidence>
<gene>
    <name evidence="2" type="ORF">RIB2604_01707200</name>
</gene>
<proteinExistence type="predicted"/>
<protein>
    <submittedName>
        <fullName evidence="2">FRG1-like family protein</fullName>
    </submittedName>
</protein>
<evidence type="ECO:0000313" key="2">
    <source>
        <dbReference type="EMBL" id="GAT23581.1"/>
    </source>
</evidence>
<dbReference type="Proteomes" id="UP000075230">
    <property type="component" value="Unassembled WGS sequence"/>
</dbReference>
<dbReference type="EMBL" id="BCWF01000017">
    <property type="protein sequence ID" value="GAT23581.1"/>
    <property type="molecule type" value="Genomic_DNA"/>
</dbReference>
<comment type="caution">
    <text evidence="2">The sequence shown here is derived from an EMBL/GenBank/DDBJ whole genome shotgun (WGS) entry which is preliminary data.</text>
</comment>
<dbReference type="AlphaFoldDB" id="A0A146FDV0"/>